<name>A0AAX6DLD7_IRIPA</name>
<keyword evidence="1" id="KW-0675">Receptor</keyword>
<comment type="caution">
    <text evidence="1">The sequence shown here is derived from an EMBL/GenBank/DDBJ whole genome shotgun (WGS) entry which is preliminary data.</text>
</comment>
<evidence type="ECO:0000313" key="1">
    <source>
        <dbReference type="EMBL" id="KAJ6792574.1"/>
    </source>
</evidence>
<dbReference type="EMBL" id="JANAVB010043419">
    <property type="protein sequence ID" value="KAJ6792574.1"/>
    <property type="molecule type" value="Genomic_DNA"/>
</dbReference>
<gene>
    <name evidence="1" type="ORF">M6B38_238325</name>
</gene>
<dbReference type="AlphaFoldDB" id="A0AAX6DLD7"/>
<accession>A0AAX6DLD7</accession>
<keyword evidence="2" id="KW-1185">Reference proteome</keyword>
<sequence length="24" mass="2787">MLLFLQELMLLLNVKMLLPLSSLI</sequence>
<dbReference type="Proteomes" id="UP001140949">
    <property type="component" value="Unassembled WGS sequence"/>
</dbReference>
<reference evidence="1" key="1">
    <citation type="journal article" date="2023" name="GigaByte">
        <title>Genome assembly of the bearded iris, Iris pallida Lam.</title>
        <authorList>
            <person name="Bruccoleri R.E."/>
            <person name="Oakeley E.J."/>
            <person name="Faust A.M.E."/>
            <person name="Altorfer M."/>
            <person name="Dessus-Babus S."/>
            <person name="Burckhardt D."/>
            <person name="Oertli M."/>
            <person name="Naumann U."/>
            <person name="Petersen F."/>
            <person name="Wong J."/>
        </authorList>
    </citation>
    <scope>NUCLEOTIDE SEQUENCE</scope>
    <source>
        <strain evidence="1">GSM-AAB239-AS_SAM_17_03QT</strain>
    </source>
</reference>
<dbReference type="GO" id="GO:0016301">
    <property type="term" value="F:kinase activity"/>
    <property type="evidence" value="ECO:0007669"/>
    <property type="project" value="UniProtKB-KW"/>
</dbReference>
<organism evidence="1 2">
    <name type="scientific">Iris pallida</name>
    <name type="common">Sweet iris</name>
    <dbReference type="NCBI Taxonomy" id="29817"/>
    <lineage>
        <taxon>Eukaryota</taxon>
        <taxon>Viridiplantae</taxon>
        <taxon>Streptophyta</taxon>
        <taxon>Embryophyta</taxon>
        <taxon>Tracheophyta</taxon>
        <taxon>Spermatophyta</taxon>
        <taxon>Magnoliopsida</taxon>
        <taxon>Liliopsida</taxon>
        <taxon>Asparagales</taxon>
        <taxon>Iridaceae</taxon>
        <taxon>Iridoideae</taxon>
        <taxon>Irideae</taxon>
        <taxon>Iris</taxon>
    </lineage>
</organism>
<keyword evidence="1" id="KW-0418">Kinase</keyword>
<keyword evidence="1" id="KW-0808">Transferase</keyword>
<protein>
    <submittedName>
        <fullName evidence="1">Proline-rich receptor-like protein kinase PERK13</fullName>
    </submittedName>
</protein>
<evidence type="ECO:0000313" key="2">
    <source>
        <dbReference type="Proteomes" id="UP001140949"/>
    </source>
</evidence>
<reference evidence="1" key="2">
    <citation type="submission" date="2023-04" db="EMBL/GenBank/DDBJ databases">
        <authorList>
            <person name="Bruccoleri R.E."/>
            <person name="Oakeley E.J."/>
            <person name="Faust A.-M."/>
            <person name="Dessus-Babus S."/>
            <person name="Altorfer M."/>
            <person name="Burckhardt D."/>
            <person name="Oertli M."/>
            <person name="Naumann U."/>
            <person name="Petersen F."/>
            <person name="Wong J."/>
        </authorList>
    </citation>
    <scope>NUCLEOTIDE SEQUENCE</scope>
    <source>
        <strain evidence="1">GSM-AAB239-AS_SAM_17_03QT</strain>
        <tissue evidence="1">Leaf</tissue>
    </source>
</reference>
<proteinExistence type="predicted"/>